<feature type="signal peptide" evidence="5">
    <location>
        <begin position="1"/>
        <end position="19"/>
    </location>
</feature>
<feature type="domain" description="Cytochrome c" evidence="6">
    <location>
        <begin position="183"/>
        <end position="271"/>
    </location>
</feature>
<dbReference type="Gene3D" id="1.10.760.10">
    <property type="entry name" value="Cytochrome c-like domain"/>
    <property type="match status" value="1"/>
</dbReference>
<evidence type="ECO:0000256" key="5">
    <source>
        <dbReference type="SAM" id="SignalP"/>
    </source>
</evidence>
<name>A0A1Y6BYS1_9BACT</name>
<reference evidence="8" key="1">
    <citation type="submission" date="2017-04" db="EMBL/GenBank/DDBJ databases">
        <authorList>
            <person name="Varghese N."/>
            <person name="Submissions S."/>
        </authorList>
    </citation>
    <scope>NUCLEOTIDE SEQUENCE [LARGE SCALE GENOMIC DNA]</scope>
    <source>
        <strain evidence="8">RKEM611</strain>
    </source>
</reference>
<keyword evidence="8" id="KW-1185">Reference proteome</keyword>
<dbReference type="AlphaFoldDB" id="A0A1Y6BYS1"/>
<dbReference type="GO" id="GO:0046872">
    <property type="term" value="F:metal ion binding"/>
    <property type="evidence" value="ECO:0007669"/>
    <property type="project" value="UniProtKB-KW"/>
</dbReference>
<evidence type="ECO:0000256" key="3">
    <source>
        <dbReference type="ARBA" id="ARBA00023004"/>
    </source>
</evidence>
<dbReference type="GO" id="GO:0009055">
    <property type="term" value="F:electron transfer activity"/>
    <property type="evidence" value="ECO:0007669"/>
    <property type="project" value="InterPro"/>
</dbReference>
<dbReference type="InterPro" id="IPR036909">
    <property type="entry name" value="Cyt_c-like_dom_sf"/>
</dbReference>
<dbReference type="Pfam" id="PF00034">
    <property type="entry name" value="Cytochrom_C"/>
    <property type="match status" value="1"/>
</dbReference>
<dbReference type="InterPro" id="IPR009056">
    <property type="entry name" value="Cyt_c-like_dom"/>
</dbReference>
<keyword evidence="3 4" id="KW-0408">Iron</keyword>
<dbReference type="STRING" id="1513793.SAMN06296036_10829"/>
<dbReference type="GO" id="GO:0020037">
    <property type="term" value="F:heme binding"/>
    <property type="evidence" value="ECO:0007669"/>
    <property type="project" value="InterPro"/>
</dbReference>
<evidence type="ECO:0000313" key="8">
    <source>
        <dbReference type="Proteomes" id="UP000192907"/>
    </source>
</evidence>
<dbReference type="EMBL" id="FWZT01000008">
    <property type="protein sequence ID" value="SMF24927.1"/>
    <property type="molecule type" value="Genomic_DNA"/>
</dbReference>
<gene>
    <name evidence="7" type="ORF">SAMN06296036_10829</name>
</gene>
<keyword evidence="1 4" id="KW-0349">Heme</keyword>
<evidence type="ECO:0000256" key="4">
    <source>
        <dbReference type="PROSITE-ProRule" id="PRU00433"/>
    </source>
</evidence>
<evidence type="ECO:0000313" key="7">
    <source>
        <dbReference type="EMBL" id="SMF24927.1"/>
    </source>
</evidence>
<keyword evidence="5" id="KW-0732">Signal</keyword>
<evidence type="ECO:0000259" key="6">
    <source>
        <dbReference type="PROSITE" id="PS51007"/>
    </source>
</evidence>
<sequence>MKRICFLCLLISMSWVAQAADFSIQSEGGGQGYSYQDLWQHPKAETVSLPLLNYPGQELSVRVVPARELLKSLAIKDQDRLKFHCLDGYSGFLDPKLLLSQDPSRSEAYLAIEDPDNPWPPLPKKNNKDKVTAGPYYLVWKEPKKSNIPPEFWPYQLKGLELIKGSALPFAKLNPAHGLEAGSPIMQGFQVYQKRCMQCHTLNGEGPSTMGPDLNLPMNPTEYFKPAALRKFIKNPASVREWSDMKMRWVAENTWSDQDIEVLVAYLEHMASRKLTN</sequence>
<dbReference type="RefSeq" id="WP_143478174.1">
    <property type="nucleotide sequence ID" value="NZ_FWZT01000008.1"/>
</dbReference>
<dbReference type="Proteomes" id="UP000192907">
    <property type="component" value="Unassembled WGS sequence"/>
</dbReference>
<proteinExistence type="predicted"/>
<dbReference type="SUPFAM" id="SSF46626">
    <property type="entry name" value="Cytochrome c"/>
    <property type="match status" value="1"/>
</dbReference>
<keyword evidence="2 4" id="KW-0479">Metal-binding</keyword>
<protein>
    <submittedName>
        <fullName evidence="7">Cytochrome c2</fullName>
    </submittedName>
</protein>
<dbReference type="PROSITE" id="PS51007">
    <property type="entry name" value="CYTC"/>
    <property type="match status" value="1"/>
</dbReference>
<evidence type="ECO:0000256" key="1">
    <source>
        <dbReference type="ARBA" id="ARBA00022617"/>
    </source>
</evidence>
<feature type="chain" id="PRO_5012193172" evidence="5">
    <location>
        <begin position="20"/>
        <end position="277"/>
    </location>
</feature>
<accession>A0A1Y6BYS1</accession>
<evidence type="ECO:0000256" key="2">
    <source>
        <dbReference type="ARBA" id="ARBA00022723"/>
    </source>
</evidence>
<organism evidence="7 8">
    <name type="scientific">Pseudobacteriovorax antillogorgiicola</name>
    <dbReference type="NCBI Taxonomy" id="1513793"/>
    <lineage>
        <taxon>Bacteria</taxon>
        <taxon>Pseudomonadati</taxon>
        <taxon>Bdellovibrionota</taxon>
        <taxon>Oligoflexia</taxon>
        <taxon>Oligoflexales</taxon>
        <taxon>Pseudobacteriovoracaceae</taxon>
        <taxon>Pseudobacteriovorax</taxon>
    </lineage>
</organism>